<dbReference type="STRING" id="156976.AK829_09010"/>
<reference evidence="1 2" key="1">
    <citation type="submission" date="2015-08" db="EMBL/GenBank/DDBJ databases">
        <authorList>
            <person name="Babu N.S."/>
            <person name="Beckwith C.J."/>
            <person name="Beseler K.G."/>
            <person name="Brison A."/>
            <person name="Carone J.V."/>
            <person name="Caskin T.P."/>
            <person name="Diamond M."/>
            <person name="Durham M.E."/>
            <person name="Foxe J.M."/>
            <person name="Go M."/>
            <person name="Henderson B.A."/>
            <person name="Jones I.B."/>
            <person name="McGettigan J.A."/>
            <person name="Micheletti S.J."/>
            <person name="Nasrallah M.E."/>
            <person name="Ortiz D."/>
            <person name="Piller C.R."/>
            <person name="Privatt S.R."/>
            <person name="Schneider S.L."/>
            <person name="Sharp S."/>
            <person name="Smith T.C."/>
            <person name="Stanton J.D."/>
            <person name="Ullery H.E."/>
            <person name="Wilson R.J."/>
            <person name="Serrano M.G."/>
            <person name="Buck G."/>
            <person name="Lee V."/>
            <person name="Wang Y."/>
            <person name="Carvalho R."/>
            <person name="Voegtly L."/>
            <person name="Shi R."/>
            <person name="Duckworth R."/>
            <person name="Johnson A."/>
            <person name="Loviza R."/>
            <person name="Walstead R."/>
            <person name="Shah Z."/>
            <person name="Kiflezghi M."/>
            <person name="Wade K."/>
            <person name="Ball S.L."/>
            <person name="Bradley K.W."/>
            <person name="Asai D.J."/>
            <person name="Bowman C.A."/>
            <person name="Russell D.A."/>
            <person name="Pope W.H."/>
            <person name="Jacobs-Sera D."/>
            <person name="Hendrix R.W."/>
            <person name="Hatfull G.F."/>
        </authorList>
    </citation>
    <scope>NUCLEOTIDE SEQUENCE [LARGE SCALE GENOMIC DNA]</scope>
    <source>
        <strain evidence="1 2">PUDD_83A45</strain>
    </source>
</reference>
<dbReference type="Gene3D" id="3.40.50.300">
    <property type="entry name" value="P-loop containing nucleotide triphosphate hydrolases"/>
    <property type="match status" value="1"/>
</dbReference>
<dbReference type="InterPro" id="IPR027417">
    <property type="entry name" value="P-loop_NTPase"/>
</dbReference>
<dbReference type="SUPFAM" id="SSF52540">
    <property type="entry name" value="P-loop containing nucleoside triphosphate hydrolases"/>
    <property type="match status" value="1"/>
</dbReference>
<evidence type="ECO:0008006" key="3">
    <source>
        <dbReference type="Google" id="ProtNLM"/>
    </source>
</evidence>
<accession>A0A0K1RCW0</accession>
<keyword evidence="2" id="KW-1185">Reference proteome</keyword>
<gene>
    <name evidence="1" type="ORF">AK829_09010</name>
</gene>
<organism evidence="1 2">
    <name type="scientific">Corynebacterium riegelii</name>
    <dbReference type="NCBI Taxonomy" id="156976"/>
    <lineage>
        <taxon>Bacteria</taxon>
        <taxon>Bacillati</taxon>
        <taxon>Actinomycetota</taxon>
        <taxon>Actinomycetes</taxon>
        <taxon>Mycobacteriales</taxon>
        <taxon>Corynebacteriaceae</taxon>
        <taxon>Corynebacterium</taxon>
    </lineage>
</organism>
<dbReference type="InterPro" id="IPR022521">
    <property type="entry name" value="Rv3660c"/>
</dbReference>
<evidence type="ECO:0000313" key="1">
    <source>
        <dbReference type="EMBL" id="AKV59262.1"/>
    </source>
</evidence>
<name>A0A0K1RCW0_9CORY</name>
<dbReference type="EMBL" id="CP012342">
    <property type="protein sequence ID" value="AKV59262.1"/>
    <property type="molecule type" value="Genomic_DNA"/>
</dbReference>
<protein>
    <recommendedName>
        <fullName evidence="3">Septum site determining protein</fullName>
    </recommendedName>
</protein>
<dbReference type="KEGG" id="crie:AK829_09010"/>
<dbReference type="NCBIfam" id="TIGR03815">
    <property type="entry name" value="CpaE_hom_Actino"/>
    <property type="match status" value="1"/>
</dbReference>
<dbReference type="AlphaFoldDB" id="A0A0K1RCW0"/>
<dbReference type="RefSeq" id="WP_052205540.1">
    <property type="nucleotide sequence ID" value="NZ_CP012342.1"/>
</dbReference>
<proteinExistence type="predicted"/>
<dbReference type="PATRIC" id="fig|156976.3.peg.1806"/>
<evidence type="ECO:0000313" key="2">
    <source>
        <dbReference type="Proteomes" id="UP000060016"/>
    </source>
</evidence>
<dbReference type="Proteomes" id="UP000060016">
    <property type="component" value="Chromosome"/>
</dbReference>
<sequence length="335" mass="34600">MNQRSSTPIAVAVDDPLLHPEAIHIAAATGRPIIEVPDPAQLARIQQRAFAVLTDATCNPTPNTFHITHDVDPATPRTFALPLQAAELLKALGALYTQLTQRTPAASRGGKVIALVGACGGVGVSTFGASISKKAPGATLVDGHAHSGGLDLLLGLEDVPGARWGEVAFGEGAIARADVRRALPVSSDDVAVLTFPRSMFADVSLPQPNDIDAVATALGSAGVTVLDVPVELVPQRCDLALVVVPGQLRAAASAARIVAQLAAKSVPHGLAFRRHGWESLSAAEVERIANSNVVAELADCRGLTKTVERAGLPARLPRPLARAVEAVLAEVGGVR</sequence>